<dbReference type="Pfam" id="PF00072">
    <property type="entry name" value="Response_reg"/>
    <property type="match status" value="1"/>
</dbReference>
<organism evidence="4 5">
    <name type="scientific">Candidatus Gottesmanbacteria bacterium RIFCSPHIGHO2_01_FULL_47_48</name>
    <dbReference type="NCBI Taxonomy" id="1798381"/>
    <lineage>
        <taxon>Bacteria</taxon>
        <taxon>Candidatus Gottesmaniibacteriota</taxon>
    </lineage>
</organism>
<name>A0A1F6A4U1_9BACT</name>
<protein>
    <recommendedName>
        <fullName evidence="3">Response regulatory domain-containing protein</fullName>
    </recommendedName>
</protein>
<evidence type="ECO:0000313" key="4">
    <source>
        <dbReference type="EMBL" id="OGG19735.1"/>
    </source>
</evidence>
<proteinExistence type="predicted"/>
<dbReference type="InterPro" id="IPR001789">
    <property type="entry name" value="Sig_transdc_resp-reg_receiver"/>
</dbReference>
<dbReference type="GO" id="GO:0000160">
    <property type="term" value="P:phosphorelay signal transduction system"/>
    <property type="evidence" value="ECO:0007669"/>
    <property type="project" value="InterPro"/>
</dbReference>
<evidence type="ECO:0000313" key="5">
    <source>
        <dbReference type="Proteomes" id="UP000177871"/>
    </source>
</evidence>
<dbReference type="Proteomes" id="UP000177871">
    <property type="component" value="Unassembled WGS sequence"/>
</dbReference>
<evidence type="ECO:0000256" key="2">
    <source>
        <dbReference type="PROSITE-ProRule" id="PRU00169"/>
    </source>
</evidence>
<dbReference type="Gene3D" id="3.40.50.2300">
    <property type="match status" value="1"/>
</dbReference>
<evidence type="ECO:0000256" key="1">
    <source>
        <dbReference type="ARBA" id="ARBA00022553"/>
    </source>
</evidence>
<accession>A0A1F6A4U1</accession>
<dbReference type="STRING" id="1798381.A2721_01115"/>
<sequence>MRTILVVEDDPTQAQALLTKLTRANFSVDIAHDGLEGLELFSGKKYDLIILDILMPRMEGTEMLRKLQQQHETLPPIIILTNKEGVSEPEGVAAVLYKSNTSLETLVTMVKSLLTTD</sequence>
<dbReference type="PANTHER" id="PTHR44591">
    <property type="entry name" value="STRESS RESPONSE REGULATOR PROTEIN 1"/>
    <property type="match status" value="1"/>
</dbReference>
<gene>
    <name evidence="4" type="ORF">A2721_01115</name>
</gene>
<dbReference type="PROSITE" id="PS50110">
    <property type="entry name" value="RESPONSE_REGULATORY"/>
    <property type="match status" value="1"/>
</dbReference>
<dbReference type="InterPro" id="IPR050595">
    <property type="entry name" value="Bact_response_regulator"/>
</dbReference>
<dbReference type="InterPro" id="IPR011006">
    <property type="entry name" value="CheY-like_superfamily"/>
</dbReference>
<evidence type="ECO:0000259" key="3">
    <source>
        <dbReference type="PROSITE" id="PS50110"/>
    </source>
</evidence>
<dbReference type="AlphaFoldDB" id="A0A1F6A4U1"/>
<dbReference type="EMBL" id="MFJK01000004">
    <property type="protein sequence ID" value="OGG19735.1"/>
    <property type="molecule type" value="Genomic_DNA"/>
</dbReference>
<dbReference type="SMART" id="SM00448">
    <property type="entry name" value="REC"/>
    <property type="match status" value="1"/>
</dbReference>
<dbReference type="SUPFAM" id="SSF52172">
    <property type="entry name" value="CheY-like"/>
    <property type="match status" value="1"/>
</dbReference>
<feature type="modified residue" description="4-aspartylphosphate" evidence="2">
    <location>
        <position position="52"/>
    </location>
</feature>
<comment type="caution">
    <text evidence="4">The sequence shown here is derived from an EMBL/GenBank/DDBJ whole genome shotgun (WGS) entry which is preliminary data.</text>
</comment>
<reference evidence="4 5" key="1">
    <citation type="journal article" date="2016" name="Nat. Commun.">
        <title>Thousands of microbial genomes shed light on interconnected biogeochemical processes in an aquifer system.</title>
        <authorList>
            <person name="Anantharaman K."/>
            <person name="Brown C.T."/>
            <person name="Hug L.A."/>
            <person name="Sharon I."/>
            <person name="Castelle C.J."/>
            <person name="Probst A.J."/>
            <person name="Thomas B.C."/>
            <person name="Singh A."/>
            <person name="Wilkins M.J."/>
            <person name="Karaoz U."/>
            <person name="Brodie E.L."/>
            <person name="Williams K.H."/>
            <person name="Hubbard S.S."/>
            <person name="Banfield J.F."/>
        </authorList>
    </citation>
    <scope>NUCLEOTIDE SEQUENCE [LARGE SCALE GENOMIC DNA]</scope>
</reference>
<dbReference type="PANTHER" id="PTHR44591:SF3">
    <property type="entry name" value="RESPONSE REGULATORY DOMAIN-CONTAINING PROTEIN"/>
    <property type="match status" value="1"/>
</dbReference>
<keyword evidence="1 2" id="KW-0597">Phosphoprotein</keyword>
<feature type="domain" description="Response regulatory" evidence="3">
    <location>
        <begin position="3"/>
        <end position="113"/>
    </location>
</feature>